<dbReference type="InterPro" id="IPR032508">
    <property type="entry name" value="FecR_C"/>
</dbReference>
<dbReference type="OrthoDB" id="645173at2"/>
<dbReference type="Pfam" id="PF16344">
    <property type="entry name" value="FecR_C"/>
    <property type="match status" value="1"/>
</dbReference>
<dbReference type="RefSeq" id="WP_093834404.1">
    <property type="nucleotide sequence ID" value="NZ_FOLQ01000033.1"/>
</dbReference>
<keyword evidence="1" id="KW-0472">Membrane</keyword>
<evidence type="ECO:0000313" key="5">
    <source>
        <dbReference type="Proteomes" id="UP000198598"/>
    </source>
</evidence>
<dbReference type="PANTHER" id="PTHR30273">
    <property type="entry name" value="PERIPLASMIC SIGNAL SENSOR AND SIGMA FACTOR ACTIVATOR FECR-RELATED"/>
    <property type="match status" value="1"/>
</dbReference>
<dbReference type="PANTHER" id="PTHR30273:SF2">
    <property type="entry name" value="PROTEIN FECR"/>
    <property type="match status" value="1"/>
</dbReference>
<dbReference type="Pfam" id="PF04773">
    <property type="entry name" value="FecR"/>
    <property type="match status" value="1"/>
</dbReference>
<keyword evidence="1" id="KW-0812">Transmembrane</keyword>
<feature type="domain" description="FecR protein" evidence="2">
    <location>
        <begin position="144"/>
        <end position="233"/>
    </location>
</feature>
<reference evidence="4 5" key="1">
    <citation type="submission" date="2016-10" db="EMBL/GenBank/DDBJ databases">
        <authorList>
            <person name="de Groot N.N."/>
        </authorList>
    </citation>
    <scope>NUCLEOTIDE SEQUENCE [LARGE SCALE GENOMIC DNA]</scope>
    <source>
        <strain evidence="4 5">DSM 26130</strain>
    </source>
</reference>
<accession>A0A1I2GIQ2</accession>
<evidence type="ECO:0000256" key="1">
    <source>
        <dbReference type="SAM" id="Phobius"/>
    </source>
</evidence>
<dbReference type="EMBL" id="FOLQ01000033">
    <property type="protein sequence ID" value="SFF17372.1"/>
    <property type="molecule type" value="Genomic_DNA"/>
</dbReference>
<dbReference type="Proteomes" id="UP000198598">
    <property type="component" value="Unassembled WGS sequence"/>
</dbReference>
<feature type="transmembrane region" description="Helical" evidence="1">
    <location>
        <begin position="95"/>
        <end position="116"/>
    </location>
</feature>
<organism evidence="4 5">
    <name type="scientific">Spirosoma endophyticum</name>
    <dbReference type="NCBI Taxonomy" id="662367"/>
    <lineage>
        <taxon>Bacteria</taxon>
        <taxon>Pseudomonadati</taxon>
        <taxon>Bacteroidota</taxon>
        <taxon>Cytophagia</taxon>
        <taxon>Cytophagales</taxon>
        <taxon>Cytophagaceae</taxon>
        <taxon>Spirosoma</taxon>
    </lineage>
</organism>
<dbReference type="AlphaFoldDB" id="A0A1I2GIQ2"/>
<proteinExistence type="predicted"/>
<dbReference type="InterPro" id="IPR006860">
    <property type="entry name" value="FecR"/>
</dbReference>
<dbReference type="Gene3D" id="2.60.120.1440">
    <property type="match status" value="1"/>
</dbReference>
<dbReference type="STRING" id="662367.SAMN05216167_13310"/>
<evidence type="ECO:0000313" key="4">
    <source>
        <dbReference type="EMBL" id="SFF17372.1"/>
    </source>
</evidence>
<feature type="domain" description="Protein FecR C-terminal" evidence="3">
    <location>
        <begin position="288"/>
        <end position="354"/>
    </location>
</feature>
<evidence type="ECO:0000259" key="3">
    <source>
        <dbReference type="Pfam" id="PF16344"/>
    </source>
</evidence>
<gene>
    <name evidence="4" type="ORF">SAMN05216167_13310</name>
</gene>
<keyword evidence="5" id="KW-1185">Reference proteome</keyword>
<protein>
    <submittedName>
        <fullName evidence="4">FecR family protein</fullName>
    </submittedName>
</protein>
<dbReference type="GO" id="GO:0016989">
    <property type="term" value="F:sigma factor antagonist activity"/>
    <property type="evidence" value="ECO:0007669"/>
    <property type="project" value="TreeGrafter"/>
</dbReference>
<dbReference type="Gene3D" id="3.55.50.30">
    <property type="match status" value="1"/>
</dbReference>
<evidence type="ECO:0000259" key="2">
    <source>
        <dbReference type="Pfam" id="PF04773"/>
    </source>
</evidence>
<sequence length="360" mass="41010">MLEKYATYDRDDFVQDGEFIRWVKYPDPKNDLFWSSLLDIYPFQQDTIMQARQIVLKLSAATCNDVSEQDVDSIWQNLQLSIGQPVKVIPLWQRAWVRMAAAVFLLVGGLAVWQLLHEETNLVSISRDAYGVLSGNLTQVSNNTTDSMIIKLPDNSRITLSRGAKLRYKTHFTDSIREVYLTGEAFFEVARNPQKPFIVYTSELITKVLGTSFWIKTNVDDKHITVAVKTGKVFVYKKTKGVSADQFAGVVLLPNQQTDYKPDSDKLSRTLVEEPLPVLPDNERQASTFDNVPVTELLDNLEKSYGVDIQFDRSVLTGCRLTTSFKDESLFQRLEVLCEAINATYKLEETRIVINAQRCL</sequence>
<keyword evidence="1" id="KW-1133">Transmembrane helix</keyword>
<name>A0A1I2GIQ2_9BACT</name>
<dbReference type="InterPro" id="IPR012373">
    <property type="entry name" value="Ferrdict_sens_TM"/>
</dbReference>